<evidence type="ECO:0000259" key="2">
    <source>
        <dbReference type="PROSITE" id="PS50883"/>
    </source>
</evidence>
<dbReference type="EMBL" id="JAFHKK010000025">
    <property type="protein sequence ID" value="MBN2965128.1"/>
    <property type="molecule type" value="Genomic_DNA"/>
</dbReference>
<dbReference type="PROSITE" id="PS50887">
    <property type="entry name" value="GGDEF"/>
    <property type="match status" value="1"/>
</dbReference>
<dbReference type="InterPro" id="IPR001633">
    <property type="entry name" value="EAL_dom"/>
</dbReference>
<dbReference type="Gene3D" id="3.30.70.270">
    <property type="match status" value="1"/>
</dbReference>
<reference evidence="4" key="2">
    <citation type="submission" date="2021-02" db="EMBL/GenBank/DDBJ databases">
        <authorList>
            <person name="Merkel A.Y."/>
        </authorList>
    </citation>
    <scope>NUCLEOTIDE SEQUENCE</scope>
    <source>
        <strain evidence="4">T05b</strain>
    </source>
</reference>
<keyword evidence="1" id="KW-0472">Membrane</keyword>
<dbReference type="Gene3D" id="6.20.270.20">
    <property type="entry name" value="LapD/MoxY periplasmic domain"/>
    <property type="match status" value="1"/>
</dbReference>
<dbReference type="InterPro" id="IPR050706">
    <property type="entry name" value="Cyclic-di-GMP_PDE-like"/>
</dbReference>
<evidence type="ECO:0000313" key="5">
    <source>
        <dbReference type="Proteomes" id="UP000703590"/>
    </source>
</evidence>
<dbReference type="PROSITE" id="PS50883">
    <property type="entry name" value="EAL"/>
    <property type="match status" value="1"/>
</dbReference>
<gene>
    <name evidence="4" type="ORF">JWV37_10070</name>
</gene>
<evidence type="ECO:0000256" key="1">
    <source>
        <dbReference type="SAM" id="Phobius"/>
    </source>
</evidence>
<feature type="domain" description="EAL" evidence="2">
    <location>
        <begin position="410"/>
        <end position="654"/>
    </location>
</feature>
<name>A0ABS2WU61_9BACT</name>
<dbReference type="InterPro" id="IPR032244">
    <property type="entry name" value="LapD_MoxY_N"/>
</dbReference>
<dbReference type="Pfam" id="PF16448">
    <property type="entry name" value="LapD_MoxY_N"/>
    <property type="match status" value="1"/>
</dbReference>
<evidence type="ECO:0000313" key="4">
    <source>
        <dbReference type="EMBL" id="MBN2965128.1"/>
    </source>
</evidence>
<comment type="caution">
    <text evidence="4">The sequence shown here is derived from an EMBL/GenBank/DDBJ whole genome shotgun (WGS) entry which is preliminary data.</text>
</comment>
<dbReference type="SMART" id="SM00052">
    <property type="entry name" value="EAL"/>
    <property type="match status" value="1"/>
</dbReference>
<dbReference type="Proteomes" id="UP000703590">
    <property type="component" value="Unassembled WGS sequence"/>
</dbReference>
<keyword evidence="1" id="KW-1133">Transmembrane helix</keyword>
<dbReference type="SUPFAM" id="SSF55073">
    <property type="entry name" value="Nucleotide cyclase"/>
    <property type="match status" value="1"/>
</dbReference>
<keyword evidence="5" id="KW-1185">Reference proteome</keyword>
<dbReference type="InterPro" id="IPR043128">
    <property type="entry name" value="Rev_trsase/Diguanyl_cyclase"/>
</dbReference>
<protein>
    <submittedName>
        <fullName evidence="4">EAL domain-containing protein</fullName>
    </submittedName>
</protein>
<dbReference type="InterPro" id="IPR029787">
    <property type="entry name" value="Nucleotide_cyclase"/>
</dbReference>
<dbReference type="CDD" id="cd01948">
    <property type="entry name" value="EAL"/>
    <property type="match status" value="1"/>
</dbReference>
<dbReference type="PANTHER" id="PTHR33121:SF79">
    <property type="entry name" value="CYCLIC DI-GMP PHOSPHODIESTERASE PDED-RELATED"/>
    <property type="match status" value="1"/>
</dbReference>
<sequence length="654" mass="74595">MSLFKQMAITFTLFLALVLTSVMVLNFNTATEFTQHQLYTEAKNTAHSLGLSLAKAASPDDLALMETMINAIFDSGYYERIALVGIDDTPIYVRETKVLLSDVPQWFINTIELESVSAHSDIMMGWHQFGVLEVKGHTGNAYRQLYHTFLELCKTFAILGVLVFGILYALLSLSLQSLKRIAEQARAIIDNAFIIEKKLPFTTEFRSTTEAMNAMVAKVKDIFERENETLKRYHELLYIDAQTKLYNRRYINTTLPDYFQTDTGLSRGAYAMVSIDEAERFKQEVGYEHYNTLIQTITDNLKEKFGTEENIIIARLNESDFFVLAPLMELGDVAKRMEEVMNAIHTNMKTEGTQEKNTYFAGCSVGLYHENETLKSLFSRADYGIMHSKSDENFTVYICDKEEEILTLGREEWKEELRKSMEESRIQLARQSVIKKEDAEEHLLHEEVFLRWLDGQGTLHAAGRFVPIAMRLGLVATLDRYMIEKVFAHIKEHPGAPSLALNLSGDFVKNHENIRWLRALLDEKTVDFREKIWIEIHNTVALYAPEDTLLLAKMLKEMGCHFGLDHFTLPSQGAAYLQELRPAYIKANSLYLHDVFYDTFTGEGRENFTNLIRSLGITLIATNTENQSEVQALSSMGVSHFQGRLIASASPLVS</sequence>
<dbReference type="InterPro" id="IPR000160">
    <property type="entry name" value="GGDEF_dom"/>
</dbReference>
<dbReference type="Gene3D" id="3.20.20.450">
    <property type="entry name" value="EAL domain"/>
    <property type="match status" value="1"/>
</dbReference>
<keyword evidence="1" id="KW-0812">Transmembrane</keyword>
<dbReference type="Gene3D" id="3.30.110.200">
    <property type="match status" value="1"/>
</dbReference>
<dbReference type="SMART" id="SM00267">
    <property type="entry name" value="GGDEF"/>
    <property type="match status" value="1"/>
</dbReference>
<feature type="domain" description="GGDEF" evidence="3">
    <location>
        <begin position="266"/>
        <end position="401"/>
    </location>
</feature>
<dbReference type="InterPro" id="IPR035919">
    <property type="entry name" value="EAL_sf"/>
</dbReference>
<dbReference type="Pfam" id="PF00990">
    <property type="entry name" value="GGDEF"/>
    <property type="match status" value="1"/>
</dbReference>
<dbReference type="RefSeq" id="WP_205459676.1">
    <property type="nucleotide sequence ID" value="NZ_JAFHKK010000025.1"/>
</dbReference>
<accession>A0ABS2WU61</accession>
<dbReference type="InterPro" id="IPR042461">
    <property type="entry name" value="LapD_MoxY_peri_C"/>
</dbReference>
<reference evidence="4" key="1">
    <citation type="submission" date="2021-02" db="EMBL/GenBank/DDBJ databases">
        <title>Sulfurospirillum tamanensis sp. nov.</title>
        <authorList>
            <person name="Frolova A."/>
            <person name="Merkel A."/>
            <person name="Slobodkin A."/>
        </authorList>
    </citation>
    <scope>NUCLEOTIDE SEQUENCE</scope>
    <source>
        <strain evidence="4">T05b</strain>
    </source>
</reference>
<feature type="transmembrane region" description="Helical" evidence="1">
    <location>
        <begin position="156"/>
        <end position="175"/>
    </location>
</feature>
<proteinExistence type="predicted"/>
<organism evidence="4 5">
    <name type="scientific">Sulfurospirillum tamanense</name>
    <dbReference type="NCBI Taxonomy" id="2813362"/>
    <lineage>
        <taxon>Bacteria</taxon>
        <taxon>Pseudomonadati</taxon>
        <taxon>Campylobacterota</taxon>
        <taxon>Epsilonproteobacteria</taxon>
        <taxon>Campylobacterales</taxon>
        <taxon>Sulfurospirillaceae</taxon>
        <taxon>Sulfurospirillum</taxon>
    </lineage>
</organism>
<dbReference type="SUPFAM" id="SSF141868">
    <property type="entry name" value="EAL domain-like"/>
    <property type="match status" value="1"/>
</dbReference>
<evidence type="ECO:0000259" key="3">
    <source>
        <dbReference type="PROSITE" id="PS50887"/>
    </source>
</evidence>
<dbReference type="Pfam" id="PF00563">
    <property type="entry name" value="EAL"/>
    <property type="match status" value="1"/>
</dbReference>
<dbReference type="PANTHER" id="PTHR33121">
    <property type="entry name" value="CYCLIC DI-GMP PHOSPHODIESTERASE PDEF"/>
    <property type="match status" value="1"/>
</dbReference>